<sequence>MKLKAIVLATSAILSGAIISNTAAAHDIGHEHEHVKNGWNAEAGFVSDVDVEAKLWSPRGKSQAEINERAAYVEKFFDASRTEAERAEDKAIKARFKDAIVINSLMPSGIGIQGIKEDKFEEAVNKNRDHQISLISTSVWAFEGVNDVSFQDTLDRTDAAIKALDLVKVDNTEDIRQAKADGKMAIMYNSQGADFVIEDLDKVKWAKDSGIRVMNFTYNNDNALAGGGQNTADNGVTELGIEFIKRMNKEGVIVDCSHSSSQTCIDMAKHSSKPVLATHSNSKALYDTGRNITDEAMKAIAATDGAVCTVGVGLFLNEKGTAEVEAIAEHVQYTAELIGRNRTCYASDYSHMYADFLKAFIGVVDKYPPEKGFGAPIQNASGGDIWGVARVLEDKYNWSESDIRGFLGENLMRVYKANWK</sequence>
<keyword evidence="2" id="KW-0645">Protease</keyword>
<evidence type="ECO:0000313" key="2">
    <source>
        <dbReference type="EMBL" id="WNC74017.1"/>
    </source>
</evidence>
<dbReference type="GO" id="GO:0016805">
    <property type="term" value="F:dipeptidase activity"/>
    <property type="evidence" value="ECO:0007669"/>
    <property type="project" value="UniProtKB-KW"/>
</dbReference>
<dbReference type="PANTHER" id="PTHR10443:SF12">
    <property type="entry name" value="DIPEPTIDASE"/>
    <property type="match status" value="1"/>
</dbReference>
<dbReference type="InterPro" id="IPR008257">
    <property type="entry name" value="Pept_M19"/>
</dbReference>
<feature type="signal peptide" evidence="1">
    <location>
        <begin position="1"/>
        <end position="25"/>
    </location>
</feature>
<dbReference type="SUPFAM" id="SSF51556">
    <property type="entry name" value="Metallo-dependent hydrolases"/>
    <property type="match status" value="1"/>
</dbReference>
<dbReference type="PANTHER" id="PTHR10443">
    <property type="entry name" value="MICROSOMAL DIPEPTIDASE"/>
    <property type="match status" value="1"/>
</dbReference>
<evidence type="ECO:0000256" key="1">
    <source>
        <dbReference type="SAM" id="SignalP"/>
    </source>
</evidence>
<feature type="chain" id="PRO_5046920492" evidence="1">
    <location>
        <begin position="26"/>
        <end position="420"/>
    </location>
</feature>
<evidence type="ECO:0000313" key="3">
    <source>
        <dbReference type="Proteomes" id="UP001258994"/>
    </source>
</evidence>
<accession>A0ABY9TYW1</accession>
<keyword evidence="2" id="KW-0224">Dipeptidase</keyword>
<proteinExistence type="predicted"/>
<gene>
    <name evidence="2" type="ORF">RGQ13_08495</name>
</gene>
<dbReference type="Pfam" id="PF01244">
    <property type="entry name" value="Peptidase_M19"/>
    <property type="match status" value="1"/>
</dbReference>
<dbReference type="PROSITE" id="PS51365">
    <property type="entry name" value="RENAL_DIPEPTIDASE_2"/>
    <property type="match status" value="1"/>
</dbReference>
<keyword evidence="3" id="KW-1185">Reference proteome</keyword>
<protein>
    <submittedName>
        <fullName evidence="2">Membrane dipeptidase</fullName>
        <ecNumber evidence="2">3.4.13.-</ecNumber>
    </submittedName>
</protein>
<keyword evidence="2" id="KW-0378">Hydrolase</keyword>
<dbReference type="RefSeq" id="WP_348393127.1">
    <property type="nucleotide sequence ID" value="NZ_CP134145.1"/>
</dbReference>
<organism evidence="2 3">
    <name type="scientific">Thalassotalea psychrophila</name>
    <dbReference type="NCBI Taxonomy" id="3065647"/>
    <lineage>
        <taxon>Bacteria</taxon>
        <taxon>Pseudomonadati</taxon>
        <taxon>Pseudomonadota</taxon>
        <taxon>Gammaproteobacteria</taxon>
        <taxon>Alteromonadales</taxon>
        <taxon>Colwelliaceae</taxon>
        <taxon>Thalassotalea</taxon>
    </lineage>
</organism>
<name>A0ABY9TYW1_9GAMM</name>
<dbReference type="InterPro" id="IPR032466">
    <property type="entry name" value="Metal_Hydrolase"/>
</dbReference>
<dbReference type="Gene3D" id="3.20.20.140">
    <property type="entry name" value="Metal-dependent hydrolases"/>
    <property type="match status" value="1"/>
</dbReference>
<dbReference type="EC" id="3.4.13.-" evidence="2"/>
<keyword evidence="1" id="KW-0732">Signal</keyword>
<reference evidence="3" key="1">
    <citation type="submission" date="2023-09" db="EMBL/GenBank/DDBJ databases">
        <authorList>
            <person name="Li S."/>
            <person name="Li X."/>
            <person name="Zhang C."/>
            <person name="Zhao Z."/>
        </authorList>
    </citation>
    <scope>NUCLEOTIDE SEQUENCE [LARGE SCALE GENOMIC DNA]</scope>
    <source>
        <strain evidence="3">SQ149</strain>
    </source>
</reference>
<dbReference type="Proteomes" id="UP001258994">
    <property type="component" value="Chromosome"/>
</dbReference>
<dbReference type="EMBL" id="CP134145">
    <property type="protein sequence ID" value="WNC74017.1"/>
    <property type="molecule type" value="Genomic_DNA"/>
</dbReference>